<feature type="region of interest" description="Disordered" evidence="1">
    <location>
        <begin position="1"/>
        <end position="21"/>
    </location>
</feature>
<evidence type="ECO:0000313" key="2">
    <source>
        <dbReference type="EMBL" id="PAU95142.1"/>
    </source>
</evidence>
<keyword evidence="3" id="KW-1185">Reference proteome</keyword>
<name>A0A2A2GEF4_9BACT</name>
<sequence>MLMRHAKSLHGAGKQKDFDRPLAKEGGVDASRMGLFIKQAGVRPGYIIGSTAKRAQETIELLTKAADLTSDIISWNKDLYYGGARDYLSVVQKASENIDRIMIVGHNPLLEETASLLCNGEGEYVARISSGGLVSIEHPAIEWKQIKPGTARFRWMMIPELLRKLDK</sequence>
<evidence type="ECO:0000256" key="1">
    <source>
        <dbReference type="SAM" id="MobiDB-lite"/>
    </source>
</evidence>
<proteinExistence type="predicted"/>
<dbReference type="PANTHER" id="PTHR47623">
    <property type="entry name" value="OS09G0287300 PROTEIN"/>
    <property type="match status" value="1"/>
</dbReference>
<dbReference type="InterPro" id="IPR013078">
    <property type="entry name" value="His_Pase_superF_clade-1"/>
</dbReference>
<gene>
    <name evidence="2" type="ORF">CK503_02785</name>
</gene>
<dbReference type="PANTHER" id="PTHR47623:SF1">
    <property type="entry name" value="OS09G0287300 PROTEIN"/>
    <property type="match status" value="1"/>
</dbReference>
<reference evidence="2 3" key="1">
    <citation type="submission" date="2017-08" db="EMBL/GenBank/DDBJ databases">
        <title>Aliifodinibius alkalisoli sp. nov., isolated from saline alkaline soil.</title>
        <authorList>
            <person name="Liu D."/>
            <person name="Zhang G."/>
        </authorList>
    </citation>
    <scope>NUCLEOTIDE SEQUENCE [LARGE SCALE GENOMIC DNA]</scope>
    <source>
        <strain evidence="2 3">WN023</strain>
    </source>
</reference>
<dbReference type="AlphaFoldDB" id="A0A2A2GEF4"/>
<dbReference type="Gene3D" id="3.40.50.1240">
    <property type="entry name" value="Phosphoglycerate mutase-like"/>
    <property type="match status" value="1"/>
</dbReference>
<organism evidence="2 3">
    <name type="scientific">Fodinibius salipaludis</name>
    <dbReference type="NCBI Taxonomy" id="2032627"/>
    <lineage>
        <taxon>Bacteria</taxon>
        <taxon>Pseudomonadati</taxon>
        <taxon>Balneolota</taxon>
        <taxon>Balneolia</taxon>
        <taxon>Balneolales</taxon>
        <taxon>Balneolaceae</taxon>
        <taxon>Fodinibius</taxon>
    </lineage>
</organism>
<dbReference type="CDD" id="cd07067">
    <property type="entry name" value="HP_PGM_like"/>
    <property type="match status" value="1"/>
</dbReference>
<comment type="caution">
    <text evidence="2">The sequence shown here is derived from an EMBL/GenBank/DDBJ whole genome shotgun (WGS) entry which is preliminary data.</text>
</comment>
<dbReference type="Proteomes" id="UP000218831">
    <property type="component" value="Unassembled WGS sequence"/>
</dbReference>
<dbReference type="SUPFAM" id="SSF53254">
    <property type="entry name" value="Phosphoglycerate mutase-like"/>
    <property type="match status" value="1"/>
</dbReference>
<dbReference type="InterPro" id="IPR029033">
    <property type="entry name" value="His_PPase_superfam"/>
</dbReference>
<dbReference type="EMBL" id="NSKE01000002">
    <property type="protein sequence ID" value="PAU95142.1"/>
    <property type="molecule type" value="Genomic_DNA"/>
</dbReference>
<accession>A0A2A2GEF4</accession>
<dbReference type="Pfam" id="PF00300">
    <property type="entry name" value="His_Phos_1"/>
    <property type="match status" value="1"/>
</dbReference>
<evidence type="ECO:0000313" key="3">
    <source>
        <dbReference type="Proteomes" id="UP000218831"/>
    </source>
</evidence>
<protein>
    <submittedName>
        <fullName evidence="2">Histidine phosphatase family protein</fullName>
    </submittedName>
</protein>